<protein>
    <recommendedName>
        <fullName evidence="3">Lipoprotein</fullName>
    </recommendedName>
</protein>
<organism evidence="1">
    <name type="scientific">Borrelia coriaceae ATCC 43381</name>
    <dbReference type="NCBI Taxonomy" id="1408429"/>
    <lineage>
        <taxon>Bacteria</taxon>
        <taxon>Pseudomonadati</taxon>
        <taxon>Spirochaetota</taxon>
        <taxon>Spirochaetia</taxon>
        <taxon>Spirochaetales</taxon>
        <taxon>Borreliaceae</taxon>
        <taxon>Borrelia</taxon>
    </lineage>
</organism>
<dbReference type="NCBIfam" id="NF047534">
    <property type="entry name" value="lipo_BTA121_dup"/>
    <property type="match status" value="2"/>
</dbReference>
<evidence type="ECO:0000313" key="1">
    <source>
        <dbReference type="EMBL" id="AHH11179.1"/>
    </source>
</evidence>
<evidence type="ECO:0008006" key="3">
    <source>
        <dbReference type="Google" id="ProtNLM"/>
    </source>
</evidence>
<dbReference type="EMBL" id="CP005746">
    <property type="protein sequence ID" value="AHH11179.1"/>
    <property type="molecule type" value="Genomic_DNA"/>
</dbReference>
<proteinExistence type="predicted"/>
<accession>W5SVD8</accession>
<dbReference type="OrthoDB" id="6561024at2"/>
<keyword evidence="2" id="KW-1185">Reference proteome</keyword>
<gene>
    <name evidence="1" type="ORF">BCO_0029400</name>
</gene>
<dbReference type="HOGENOM" id="CLU_020855_0_0_12"/>
<dbReference type="AlphaFoldDB" id="W5SVD8"/>
<evidence type="ECO:0000313" key="2">
    <source>
        <dbReference type="Proteomes" id="UP000019330"/>
    </source>
</evidence>
<sequence>MGVNKPKILLFLLFIGCGFGKKDGVVHSLDPKGGLSLMSGKMSDLVTLTPEEQNAISFLKDMLVDFKHFEFVPGGPIYNRYTSDEFDNLLFSFGENGITTISGSIIKFLDEFEKAKVAIDKIKYDPEKSRLHKNVSQVFNKHFLNVAFNRPVKSHSVLTDAIASAKNDLENVTKIAGFSNLVFKDIGLTPKEKRALYYLREALTSPNPSSQKSEYNDEQVYNTLSSAPFDDINIKKGALANILNMFVSMDTAIGAVDKVQDETRKGSLFKEIEEYDNVYRRELRSRFRDPKKLYAELVSPGFNGMTADTISCFNSVVKKANKSSS</sequence>
<geneLocation type="plasmid" evidence="1 2">
    <name>unnamed</name>
</geneLocation>
<reference evidence="1" key="1">
    <citation type="submission" date="2013-04" db="EMBL/GenBank/DDBJ databases">
        <title>Comparative Genomics of Relapsing Fever Spirochetes.</title>
        <authorList>
            <person name="Schwan T.G."/>
            <person name="Raffel S.J."/>
            <person name="Porcella S.F."/>
            <person name="Martens C.A."/>
            <person name="Bruno D.P."/>
            <person name="Ricklefs S.M."/>
            <person name="Barbian K.B."/>
        </authorList>
    </citation>
    <scope>NUCLEOTIDE SEQUENCE</scope>
    <source>
        <strain evidence="1">Co53</strain>
        <plasmid evidence="1">unnamed</plasmid>
    </source>
</reference>
<dbReference type="Proteomes" id="UP000019330">
    <property type="component" value="Plasmid unnamed"/>
</dbReference>
<name>W5SVD8_9SPIR</name>
<keyword evidence="1" id="KW-0614">Plasmid</keyword>
<dbReference type="RefSeq" id="WP_025408525.1">
    <property type="nucleotide sequence ID" value="NZ_CP005746.1"/>
</dbReference>